<accession>A0AAP0LE10</accession>
<dbReference type="AlphaFoldDB" id="A0AAP0LE10"/>
<keyword evidence="2" id="KW-1185">Reference proteome</keyword>
<protein>
    <submittedName>
        <fullName evidence="1">Uncharacterized protein</fullName>
    </submittedName>
</protein>
<dbReference type="EMBL" id="JBBNAF010000001">
    <property type="protein sequence ID" value="KAK9169261.1"/>
    <property type="molecule type" value="Genomic_DNA"/>
</dbReference>
<dbReference type="Proteomes" id="UP001420932">
    <property type="component" value="Unassembled WGS sequence"/>
</dbReference>
<evidence type="ECO:0000313" key="2">
    <source>
        <dbReference type="Proteomes" id="UP001420932"/>
    </source>
</evidence>
<proteinExistence type="predicted"/>
<gene>
    <name evidence="1" type="ORF">Syun_001401</name>
</gene>
<comment type="caution">
    <text evidence="1">The sequence shown here is derived from an EMBL/GenBank/DDBJ whole genome shotgun (WGS) entry which is preliminary data.</text>
</comment>
<evidence type="ECO:0000313" key="1">
    <source>
        <dbReference type="EMBL" id="KAK9169261.1"/>
    </source>
</evidence>
<sequence length="201" mass="22240">MIRLASPPLLGDRNRLERPTEATFLSALFKRLASANGGRGKAIKSVKLQAKVKKFAGMPQGHLSFLVSRWPNESQSFSKRIVYKHFFSGRTERLNGQFSSRPSIRLFSKNVEPVACHLAAALLCAIHGANVEKTEFEDGYIPCFCFSPLKRSLLTSYGPKDSALLFPLVTSQNLFCASDRFMVECSWSSRSSSEPASKVSG</sequence>
<name>A0AAP0LE10_9MAGN</name>
<organism evidence="1 2">
    <name type="scientific">Stephania yunnanensis</name>
    <dbReference type="NCBI Taxonomy" id="152371"/>
    <lineage>
        <taxon>Eukaryota</taxon>
        <taxon>Viridiplantae</taxon>
        <taxon>Streptophyta</taxon>
        <taxon>Embryophyta</taxon>
        <taxon>Tracheophyta</taxon>
        <taxon>Spermatophyta</taxon>
        <taxon>Magnoliopsida</taxon>
        <taxon>Ranunculales</taxon>
        <taxon>Menispermaceae</taxon>
        <taxon>Menispermoideae</taxon>
        <taxon>Cissampelideae</taxon>
        <taxon>Stephania</taxon>
    </lineage>
</organism>
<reference evidence="1 2" key="1">
    <citation type="submission" date="2024-01" db="EMBL/GenBank/DDBJ databases">
        <title>Genome assemblies of Stephania.</title>
        <authorList>
            <person name="Yang L."/>
        </authorList>
    </citation>
    <scope>NUCLEOTIDE SEQUENCE [LARGE SCALE GENOMIC DNA]</scope>
    <source>
        <strain evidence="1">YNDBR</strain>
        <tissue evidence="1">Leaf</tissue>
    </source>
</reference>